<accession>A0ABP0NHZ4</accession>
<evidence type="ECO:0000256" key="1">
    <source>
        <dbReference type="PROSITE-ProRule" id="PRU00087"/>
    </source>
</evidence>
<feature type="non-terminal residue" evidence="2">
    <location>
        <position position="1109"/>
    </location>
</feature>
<dbReference type="InterPro" id="IPR017868">
    <property type="entry name" value="Filamin/ABP280_repeat-like"/>
</dbReference>
<evidence type="ECO:0000313" key="2">
    <source>
        <dbReference type="EMBL" id="CAK9063400.1"/>
    </source>
</evidence>
<protein>
    <submittedName>
        <fullName evidence="2">Uncharacterized protein</fullName>
    </submittedName>
</protein>
<dbReference type="PROSITE" id="PS50194">
    <property type="entry name" value="FILAMIN_REPEAT"/>
    <property type="match status" value="2"/>
</dbReference>
<dbReference type="SUPFAM" id="SSF81296">
    <property type="entry name" value="E set domains"/>
    <property type="match status" value="2"/>
</dbReference>
<dbReference type="Gene3D" id="2.60.40.10">
    <property type="entry name" value="Immunoglobulins"/>
    <property type="match status" value="3"/>
</dbReference>
<proteinExistence type="predicted"/>
<evidence type="ECO:0000313" key="3">
    <source>
        <dbReference type="Proteomes" id="UP001642484"/>
    </source>
</evidence>
<dbReference type="SUPFAM" id="SSF56988">
    <property type="entry name" value="Anthrax protective antigen"/>
    <property type="match status" value="1"/>
</dbReference>
<feature type="repeat" description="Filamin" evidence="1">
    <location>
        <begin position="646"/>
        <end position="681"/>
    </location>
</feature>
<reference evidence="2 3" key="1">
    <citation type="submission" date="2024-02" db="EMBL/GenBank/DDBJ databases">
        <authorList>
            <person name="Chen Y."/>
            <person name="Shah S."/>
            <person name="Dougan E. K."/>
            <person name="Thang M."/>
            <person name="Chan C."/>
        </authorList>
    </citation>
    <scope>NUCLEOTIDE SEQUENCE [LARGE SCALE GENOMIC DNA]</scope>
</reference>
<dbReference type="EMBL" id="CAXAMN010021791">
    <property type="protein sequence ID" value="CAK9063400.1"/>
    <property type="molecule type" value="Genomic_DNA"/>
</dbReference>
<dbReference type="Pfam" id="PF00630">
    <property type="entry name" value="Filamin"/>
    <property type="match status" value="1"/>
</dbReference>
<dbReference type="InterPro" id="IPR013783">
    <property type="entry name" value="Ig-like_fold"/>
</dbReference>
<feature type="repeat" description="Filamin" evidence="1">
    <location>
        <begin position="50"/>
        <end position="171"/>
    </location>
</feature>
<gene>
    <name evidence="2" type="ORF">CCMP2556_LOCUS31165</name>
</gene>
<organism evidence="2 3">
    <name type="scientific">Durusdinium trenchii</name>
    <dbReference type="NCBI Taxonomy" id="1381693"/>
    <lineage>
        <taxon>Eukaryota</taxon>
        <taxon>Sar</taxon>
        <taxon>Alveolata</taxon>
        <taxon>Dinophyceae</taxon>
        <taxon>Suessiales</taxon>
        <taxon>Symbiodiniaceae</taxon>
        <taxon>Durusdinium</taxon>
    </lineage>
</organism>
<name>A0ABP0NHZ4_9DINO</name>
<dbReference type="Proteomes" id="UP001642484">
    <property type="component" value="Unassembled WGS sequence"/>
</dbReference>
<dbReference type="InterPro" id="IPR014756">
    <property type="entry name" value="Ig_E-set"/>
</dbReference>
<sequence>MLQRTTDSWLHDHLHVMDFVLIEPGNYTMELDLVGAGPLAVSPLKILAAQDDVQPQMCTVSGSGATSFTAGVETNFTLQLRDAFQNPVPHIDGTEVSVDLAFVEEINPNGTLNDRLFRNLTGGHYTTATSITKSPHGTYLITYTGLRAGLNTLAVKVNGLLIMGEEEQVKYNPPLQGQNLPLEVIGTYNQRADGQMTVFAPARLPLECTTGVLCSVVFHMRDTYGNRMLADFTSQLRYHTASVLCNPRDMEDVRCTPVDEGECRHLFGEMHTCDLVPTIGGNFLLRLLVNEQDASFGLWAETGNVYTLEAGLSYTQGPTEILMNIGDINTSTSTVEGPGLDLAGNVVGVPVMVLVQLKDQYGNNRIVTGSDFQQRLNGILASLGDTALDTVVNDNGTISVTVQTIIAGYHRLRIRMGIGCLQANPVELCDDISGSPSELLWWKAAEVSENGMTCDTPYIFQAGTKYHFTCTGRDLFSNLNPDHELQLVAYFDFQADPDGSVPLDGWFRGNLTGYNLNQSFRGSYSPVDSLYHFEPTVYRAGYYSIEIYLSRGDGTGTPVLVLPSNVVALGRPRGEQTIILCTPAQPSNMSSVVVPFVTASATVANEVNIQTRDRFGNAIEVNGGDIVTGLLYGEQQVSISFIHLVQGRYRGVLVPQDAGATVVDFKVAGESILGSPFDFLVTPGPMVITRSLVEGFPSELTAGKLSCWNITLRDNSENHLMSGQFAGNANDPTLESVTCSDAGSYCNHTDLNGTFTCCINKTMVQEGQANYVLDQFAFSCRVRGDDIAQPVNIKLKPHAVSPLWPDSSIKQQPYGMMGPYEFPMYIDEGTGWQDWPSLYFRRVQNDLSQQPQQRYNQVRLWYADGFQNVFRGSDDAVLLCEVKGPHSLQQRTLGRPSRPIYRLPYVLNQELGVFEVNLDFAQAGYHEVFCSTAVRGGANAQYFTQSDWQGDETRQVVQEVNLSVGVFESPRSARWDALLVPPRSANYTLILKAHGQEAQLVFENRLRAKIRAVGELDEDIETQIGPLNLTVLEPYSVQVSWTGRGDFTPSSVQLRWESDGGLPPEVIPATYLYHSKTLLIGYPRGINVSDVPGPVQSFERLQPFENGKV</sequence>
<keyword evidence="3" id="KW-1185">Reference proteome</keyword>
<comment type="caution">
    <text evidence="2">The sequence shown here is derived from an EMBL/GenBank/DDBJ whole genome shotgun (WGS) entry which is preliminary data.</text>
</comment>